<name>A0A0G2F055_PHACM</name>
<evidence type="ECO:0000313" key="3">
    <source>
        <dbReference type="Proteomes" id="UP000053317"/>
    </source>
</evidence>
<feature type="region of interest" description="Disordered" evidence="1">
    <location>
        <begin position="1"/>
        <end position="133"/>
    </location>
</feature>
<evidence type="ECO:0000313" key="2">
    <source>
        <dbReference type="EMBL" id="KKY27676.1"/>
    </source>
</evidence>
<keyword evidence="2" id="KW-0371">Homeobox</keyword>
<reference evidence="2 3" key="1">
    <citation type="submission" date="2015-05" db="EMBL/GenBank/DDBJ databases">
        <title>Distinctive expansion of gene families associated with plant cell wall degradation and secondary metabolism in the genomes of grapevine trunk pathogens.</title>
        <authorList>
            <person name="Lawrence D.P."/>
            <person name="Travadon R."/>
            <person name="Rolshausen P.E."/>
            <person name="Baumgartner K."/>
        </authorList>
    </citation>
    <scope>NUCLEOTIDE SEQUENCE [LARGE SCALE GENOMIC DNA]</scope>
    <source>
        <strain evidence="2">UCRPC4</strain>
    </source>
</reference>
<dbReference type="OrthoDB" id="6159439at2759"/>
<reference evidence="2 3" key="2">
    <citation type="submission" date="2015-05" db="EMBL/GenBank/DDBJ databases">
        <authorList>
            <person name="Morales-Cruz A."/>
            <person name="Amrine K.C."/>
            <person name="Cantu D."/>
        </authorList>
    </citation>
    <scope>NUCLEOTIDE SEQUENCE [LARGE SCALE GENOMIC DNA]</scope>
    <source>
        <strain evidence="2">UCRPC4</strain>
    </source>
</reference>
<feature type="compositionally biased region" description="Polar residues" evidence="1">
    <location>
        <begin position="269"/>
        <end position="281"/>
    </location>
</feature>
<feature type="compositionally biased region" description="Pro residues" evidence="1">
    <location>
        <begin position="83"/>
        <end position="93"/>
    </location>
</feature>
<protein>
    <submittedName>
        <fullName evidence="2">Putative homeobox transcription</fullName>
    </submittedName>
</protein>
<organism evidence="2 3">
    <name type="scientific">Phaeomoniella chlamydospora</name>
    <name type="common">Phaeoacremonium chlamydosporum</name>
    <dbReference type="NCBI Taxonomy" id="158046"/>
    <lineage>
        <taxon>Eukaryota</taxon>
        <taxon>Fungi</taxon>
        <taxon>Dikarya</taxon>
        <taxon>Ascomycota</taxon>
        <taxon>Pezizomycotina</taxon>
        <taxon>Eurotiomycetes</taxon>
        <taxon>Chaetothyriomycetidae</taxon>
        <taxon>Phaeomoniellales</taxon>
        <taxon>Phaeomoniellaceae</taxon>
        <taxon>Phaeomoniella</taxon>
    </lineage>
</organism>
<feature type="compositionally biased region" description="Polar residues" evidence="1">
    <location>
        <begin position="1"/>
        <end position="25"/>
    </location>
</feature>
<gene>
    <name evidence="2" type="ORF">UCRPC4_g00910</name>
</gene>
<feature type="compositionally biased region" description="Basic and acidic residues" evidence="1">
    <location>
        <begin position="98"/>
        <end position="120"/>
    </location>
</feature>
<dbReference type="EMBL" id="LCWF01000022">
    <property type="protein sequence ID" value="KKY27676.1"/>
    <property type="molecule type" value="Genomic_DNA"/>
</dbReference>
<sequence>MNISTQTTVQDIGEPQSTSPTSAIPSSHGKKRTFHDIEGKENNSPAIDSPTSFISSQEKSSGVRLSMSLDGAVKVKTTEEETPSPPKQRPMPPTLSTRRADGLQRSRSEVDLGQKSDEGRSPLPRPFSGTFGRSRDARTWEFYCDSDARDALATQAEFERNGSAIGAISLIRSQSKKSMENLRAQQRRDALQPKSSALNVQKTSSIALGQKPKLSRAKSSMGRLQHDENSSKVAMIDDPSSIQSKPSRPSHIRSSSSDSDKENWAPGTRATQNPLRRTQPSAPFKASSFRAILQDNNQVPSHSTGLVGASGSDRKRARTIKRGIHIDSDAAADQENKENCNNSKFYQIDHEVAAFMKNNNTNRSGSSTEKEDDLDCIQGLLSLSQGAWR</sequence>
<dbReference type="AlphaFoldDB" id="A0A0G2F055"/>
<evidence type="ECO:0000256" key="1">
    <source>
        <dbReference type="SAM" id="MobiDB-lite"/>
    </source>
</evidence>
<feature type="region of interest" description="Disordered" evidence="1">
    <location>
        <begin position="173"/>
        <end position="283"/>
    </location>
</feature>
<feature type="compositionally biased region" description="Low complexity" evidence="1">
    <location>
        <begin position="244"/>
        <end position="257"/>
    </location>
</feature>
<keyword evidence="2" id="KW-0238">DNA-binding</keyword>
<keyword evidence="3" id="KW-1185">Reference proteome</keyword>
<dbReference type="Proteomes" id="UP000053317">
    <property type="component" value="Unassembled WGS sequence"/>
</dbReference>
<accession>A0A0G2F055</accession>
<proteinExistence type="predicted"/>
<feature type="compositionally biased region" description="Polar residues" evidence="1">
    <location>
        <begin position="42"/>
        <end position="60"/>
    </location>
</feature>
<feature type="compositionally biased region" description="Polar residues" evidence="1">
    <location>
        <begin position="193"/>
        <end position="207"/>
    </location>
</feature>
<dbReference type="GO" id="GO:0003677">
    <property type="term" value="F:DNA binding"/>
    <property type="evidence" value="ECO:0007669"/>
    <property type="project" value="UniProtKB-KW"/>
</dbReference>
<comment type="caution">
    <text evidence="2">The sequence shown here is derived from an EMBL/GenBank/DDBJ whole genome shotgun (WGS) entry which is preliminary data.</text>
</comment>